<feature type="region of interest" description="Disordered" evidence="1">
    <location>
        <begin position="165"/>
        <end position="187"/>
    </location>
</feature>
<feature type="compositionally biased region" description="Low complexity" evidence="1">
    <location>
        <begin position="170"/>
        <end position="187"/>
    </location>
</feature>
<evidence type="ECO:0000256" key="1">
    <source>
        <dbReference type="SAM" id="MobiDB-lite"/>
    </source>
</evidence>
<protein>
    <recommendedName>
        <fullName evidence="5">Secreted protein</fullName>
    </recommendedName>
</protein>
<feature type="compositionally biased region" description="Low complexity" evidence="1">
    <location>
        <begin position="136"/>
        <end position="151"/>
    </location>
</feature>
<feature type="compositionally biased region" description="Low complexity" evidence="1">
    <location>
        <begin position="107"/>
        <end position="119"/>
    </location>
</feature>
<feature type="chain" id="PRO_5046913279" description="Secreted protein" evidence="2">
    <location>
        <begin position="22"/>
        <end position="503"/>
    </location>
</feature>
<reference evidence="3 4" key="1">
    <citation type="submission" date="2024-10" db="EMBL/GenBank/DDBJ databases">
        <title>The Natural Products Discovery Center: Release of the First 8490 Sequenced Strains for Exploring Actinobacteria Biosynthetic Diversity.</title>
        <authorList>
            <person name="Kalkreuter E."/>
            <person name="Kautsar S.A."/>
            <person name="Yang D."/>
            <person name="Bader C.D."/>
            <person name="Teijaro C.N."/>
            <person name="Fluegel L."/>
            <person name="Davis C.M."/>
            <person name="Simpson J.R."/>
            <person name="Lauterbach L."/>
            <person name="Steele A.D."/>
            <person name="Gui C."/>
            <person name="Meng S."/>
            <person name="Li G."/>
            <person name="Viehrig K."/>
            <person name="Ye F."/>
            <person name="Su P."/>
            <person name="Kiefer A.F."/>
            <person name="Nichols A."/>
            <person name="Cepeda A.J."/>
            <person name="Yan W."/>
            <person name="Fan B."/>
            <person name="Jiang Y."/>
            <person name="Adhikari A."/>
            <person name="Zheng C.-J."/>
            <person name="Schuster L."/>
            <person name="Cowan T.M."/>
            <person name="Smanski M.J."/>
            <person name="Chevrette M.G."/>
            <person name="De Carvalho L.P.S."/>
            <person name="Shen B."/>
        </authorList>
    </citation>
    <scope>NUCLEOTIDE SEQUENCE [LARGE SCALE GENOMIC DNA]</scope>
    <source>
        <strain evidence="3 4">NPDC004045</strain>
    </source>
</reference>
<evidence type="ECO:0008006" key="5">
    <source>
        <dbReference type="Google" id="ProtNLM"/>
    </source>
</evidence>
<organism evidence="3 4">
    <name type="scientific">Nocardia thailandica</name>
    <dbReference type="NCBI Taxonomy" id="257275"/>
    <lineage>
        <taxon>Bacteria</taxon>
        <taxon>Bacillati</taxon>
        <taxon>Actinomycetota</taxon>
        <taxon>Actinomycetes</taxon>
        <taxon>Mycobacteriales</taxon>
        <taxon>Nocardiaceae</taxon>
        <taxon>Nocardia</taxon>
    </lineage>
</organism>
<evidence type="ECO:0000313" key="3">
    <source>
        <dbReference type="EMBL" id="MFF0545489.1"/>
    </source>
</evidence>
<sequence length="503" mass="50717">MWGIVRAAVGVAALAALSAVSAPSAVSWTTTAPVHPLDHRPVAQPSSARTLSAVEELVEELSASARFAHDTTVPREPEQRGVIPPGGAADRAGLGVPTGDRPEPSNADAAAPDSAVRADTGVGAPAAPQTYRDAPPDGAAPGEPPANASAALGDSPTRLQVAGADRAVAAHRTPPASSPSRAPARVPAVAYRTRSEFVVVREGAETVRVPGDFAGPEPVAFTRDGGFAFTVAGGTVVAVAVVGGAVSKIGCACASAVALRDDLVVWSQDAVVMRAALATPGGAARHQPLRWPDPPTPPGPGAAFGATEILAAGAHSMMLARRETVDGAWSGTHLYAVPDEGEPRALGRVDGLDTDVAAALGPDGHTFVLTGRRTDADDSCPQATAVTVDAGTGRTTPLAAAPGPCVTAHRPRAEPDGSVTAILQHWAPGTPRDTARARATTRTWSPLADTPVLESQRRSDGAVAELVATTSAAPGELPLGRLTLSTPSGRTVLAEGVSAIAAR</sequence>
<proteinExistence type="predicted"/>
<feature type="compositionally biased region" description="Basic and acidic residues" evidence="1">
    <location>
        <begin position="67"/>
        <end position="79"/>
    </location>
</feature>
<accession>A0ABW6PSZ8</accession>
<keyword evidence="4" id="KW-1185">Reference proteome</keyword>
<dbReference type="Proteomes" id="UP001601444">
    <property type="component" value="Unassembled WGS sequence"/>
</dbReference>
<evidence type="ECO:0000256" key="2">
    <source>
        <dbReference type="SAM" id="SignalP"/>
    </source>
</evidence>
<name>A0ABW6PSZ8_9NOCA</name>
<dbReference type="EMBL" id="JBIAMX010000014">
    <property type="protein sequence ID" value="MFF0545489.1"/>
    <property type="molecule type" value="Genomic_DNA"/>
</dbReference>
<feature type="region of interest" description="Disordered" evidence="1">
    <location>
        <begin position="65"/>
        <end position="153"/>
    </location>
</feature>
<comment type="caution">
    <text evidence="3">The sequence shown here is derived from an EMBL/GenBank/DDBJ whole genome shotgun (WGS) entry which is preliminary data.</text>
</comment>
<keyword evidence="2" id="KW-0732">Signal</keyword>
<dbReference type="RefSeq" id="WP_387701928.1">
    <property type="nucleotide sequence ID" value="NZ_JBIAMX010000014.1"/>
</dbReference>
<evidence type="ECO:0000313" key="4">
    <source>
        <dbReference type="Proteomes" id="UP001601444"/>
    </source>
</evidence>
<gene>
    <name evidence="3" type="ORF">ACFYTF_21895</name>
</gene>
<feature type="signal peptide" evidence="2">
    <location>
        <begin position="1"/>
        <end position="21"/>
    </location>
</feature>